<dbReference type="Gene3D" id="3.90.1150.10">
    <property type="entry name" value="Aspartate Aminotransferase, domain 1"/>
    <property type="match status" value="1"/>
</dbReference>
<evidence type="ECO:0000256" key="12">
    <source>
        <dbReference type="ARBA" id="ARBA00041765"/>
    </source>
</evidence>
<keyword evidence="7" id="KW-0663">Pyridoxal phosphate</keyword>
<name>A0A9N9MQK0_9CUCU</name>
<evidence type="ECO:0000256" key="11">
    <source>
        <dbReference type="ARBA" id="ARBA00041066"/>
    </source>
</evidence>
<dbReference type="EMBL" id="OU892280">
    <property type="protein sequence ID" value="CAG9767585.1"/>
    <property type="molecule type" value="Genomic_DNA"/>
</dbReference>
<organism evidence="15 16">
    <name type="scientific">Ceutorhynchus assimilis</name>
    <name type="common">cabbage seed weevil</name>
    <dbReference type="NCBI Taxonomy" id="467358"/>
    <lineage>
        <taxon>Eukaryota</taxon>
        <taxon>Metazoa</taxon>
        <taxon>Ecdysozoa</taxon>
        <taxon>Arthropoda</taxon>
        <taxon>Hexapoda</taxon>
        <taxon>Insecta</taxon>
        <taxon>Pterygota</taxon>
        <taxon>Neoptera</taxon>
        <taxon>Endopterygota</taxon>
        <taxon>Coleoptera</taxon>
        <taxon>Polyphaga</taxon>
        <taxon>Cucujiformia</taxon>
        <taxon>Curculionidae</taxon>
        <taxon>Ceutorhynchinae</taxon>
        <taxon>Ceutorhynchus</taxon>
    </lineage>
</organism>
<evidence type="ECO:0000256" key="13">
    <source>
        <dbReference type="ARBA" id="ARBA00042649"/>
    </source>
</evidence>
<sequence length="402" mass="45499">MPSKKIEKIDENVLAQRLATFNPEPLVKLANTAKDKDEIEISAIIEDENTIDLAKTNFLNVLNNEDIKKVCEGTIRKYGVGTCGPRAFYGTTDVHLELEERIAQFLGMQESIVYSYGFCAISSSIAAYCKKSDVVFTDTNCNGAIEQGLLMAKCKVVHFDHQNPESFKRAVENIVQNEKESKRRARKFLVVEGVSWKTGKILPLEEFLKVAEDNKIRVFLEESYSFGVLGDKGQGLMEHFNIDPWRLDMIIATLETAIGSIGGFCAGSHMTIEHQRLSGSGYIFSASLPTFLVQAGIDSLNLIDSTKPHHNLRKLSLNFHDMLTDLGYQVQSDPLCPFKVFNRKNCQNKKIHEYCKARGLHFIWRDDDDCFVINLNVDLLNNERKYKKIEEVLREAIDSVSN</sequence>
<dbReference type="InterPro" id="IPR015424">
    <property type="entry name" value="PyrdxlP-dep_Trfase"/>
</dbReference>
<comment type="cofactor">
    <cofactor evidence="1">
        <name>pyridoxal 5'-phosphate</name>
        <dbReference type="ChEBI" id="CHEBI:597326"/>
    </cofactor>
</comment>
<evidence type="ECO:0000313" key="15">
    <source>
        <dbReference type="EMBL" id="CAG9767585.1"/>
    </source>
</evidence>
<evidence type="ECO:0000256" key="5">
    <source>
        <dbReference type="ARBA" id="ARBA00013220"/>
    </source>
</evidence>
<evidence type="ECO:0000256" key="2">
    <source>
        <dbReference type="ARBA" id="ARBA00004760"/>
    </source>
</evidence>
<keyword evidence="6" id="KW-0808">Transferase</keyword>
<protein>
    <recommendedName>
        <fullName evidence="11">Serine palmitoyltransferase 1</fullName>
        <ecNumber evidence="5">2.3.1.50</ecNumber>
    </recommendedName>
    <alternativeName>
        <fullName evidence="12">Long chain base biosynthesis protein 1</fullName>
    </alternativeName>
    <alternativeName>
        <fullName evidence="13">Serine-palmitoyl-CoA transferase 1</fullName>
    </alternativeName>
</protein>
<evidence type="ECO:0000256" key="4">
    <source>
        <dbReference type="ARBA" id="ARBA00008392"/>
    </source>
</evidence>
<evidence type="ECO:0000256" key="3">
    <source>
        <dbReference type="ARBA" id="ARBA00004991"/>
    </source>
</evidence>
<evidence type="ECO:0000313" key="16">
    <source>
        <dbReference type="Proteomes" id="UP001152799"/>
    </source>
</evidence>
<dbReference type="GO" id="GO:0005783">
    <property type="term" value="C:endoplasmic reticulum"/>
    <property type="evidence" value="ECO:0007669"/>
    <property type="project" value="TreeGrafter"/>
</dbReference>
<dbReference type="GO" id="GO:0046513">
    <property type="term" value="P:ceramide biosynthetic process"/>
    <property type="evidence" value="ECO:0007669"/>
    <property type="project" value="TreeGrafter"/>
</dbReference>
<dbReference type="OrthoDB" id="3168162at2759"/>
<comment type="similarity">
    <text evidence="4">Belongs to the class-II pyridoxal-phosphate-dependent aminotransferase family.</text>
</comment>
<dbReference type="InterPro" id="IPR004839">
    <property type="entry name" value="Aminotransferase_I/II_large"/>
</dbReference>
<evidence type="ECO:0000256" key="1">
    <source>
        <dbReference type="ARBA" id="ARBA00001933"/>
    </source>
</evidence>
<keyword evidence="9" id="KW-0443">Lipid metabolism</keyword>
<evidence type="ECO:0000256" key="10">
    <source>
        <dbReference type="ARBA" id="ARBA00023315"/>
    </source>
</evidence>
<dbReference type="SUPFAM" id="SSF53383">
    <property type="entry name" value="PLP-dependent transferases"/>
    <property type="match status" value="1"/>
</dbReference>
<dbReference type="PANTHER" id="PTHR13693:SF2">
    <property type="entry name" value="SERINE PALMITOYLTRANSFERASE 1"/>
    <property type="match status" value="1"/>
</dbReference>
<dbReference type="Gene3D" id="3.40.640.10">
    <property type="entry name" value="Type I PLP-dependent aspartate aminotransferase-like (Major domain)"/>
    <property type="match status" value="1"/>
</dbReference>
<dbReference type="GO" id="GO:0016020">
    <property type="term" value="C:membrane"/>
    <property type="evidence" value="ECO:0007669"/>
    <property type="project" value="GOC"/>
</dbReference>
<comment type="pathway">
    <text evidence="3">Sphingolipid metabolism.</text>
</comment>
<gene>
    <name evidence="15" type="ORF">CEUTPL_LOCUS8146</name>
</gene>
<dbReference type="InterPro" id="IPR015422">
    <property type="entry name" value="PyrdxlP-dep_Trfase_small"/>
</dbReference>
<evidence type="ECO:0000259" key="14">
    <source>
        <dbReference type="Pfam" id="PF00155"/>
    </source>
</evidence>
<dbReference type="EC" id="2.3.1.50" evidence="5"/>
<proteinExistence type="inferred from homology"/>
<evidence type="ECO:0000256" key="8">
    <source>
        <dbReference type="ARBA" id="ARBA00022919"/>
    </source>
</evidence>
<evidence type="ECO:0000256" key="7">
    <source>
        <dbReference type="ARBA" id="ARBA00022898"/>
    </source>
</evidence>
<dbReference type="InterPro" id="IPR050087">
    <property type="entry name" value="AON_synthase_class-II"/>
</dbReference>
<reference evidence="15" key="1">
    <citation type="submission" date="2022-01" db="EMBL/GenBank/DDBJ databases">
        <authorList>
            <person name="King R."/>
        </authorList>
    </citation>
    <scope>NUCLEOTIDE SEQUENCE</scope>
</reference>
<dbReference type="GO" id="GO:0030170">
    <property type="term" value="F:pyridoxal phosphate binding"/>
    <property type="evidence" value="ECO:0007669"/>
    <property type="project" value="InterPro"/>
</dbReference>
<keyword evidence="8" id="KW-0746">Sphingolipid metabolism</keyword>
<evidence type="ECO:0000256" key="6">
    <source>
        <dbReference type="ARBA" id="ARBA00022679"/>
    </source>
</evidence>
<dbReference type="Proteomes" id="UP001152799">
    <property type="component" value="Chromosome 4"/>
</dbReference>
<dbReference type="GO" id="GO:0046512">
    <property type="term" value="P:sphingosine biosynthetic process"/>
    <property type="evidence" value="ECO:0007669"/>
    <property type="project" value="TreeGrafter"/>
</dbReference>
<dbReference type="AlphaFoldDB" id="A0A9N9MQK0"/>
<accession>A0A9N9MQK0</accession>
<keyword evidence="10" id="KW-0012">Acyltransferase</keyword>
<dbReference type="Pfam" id="PF00155">
    <property type="entry name" value="Aminotran_1_2"/>
    <property type="match status" value="1"/>
</dbReference>
<dbReference type="InterPro" id="IPR015421">
    <property type="entry name" value="PyrdxlP-dep_Trfase_major"/>
</dbReference>
<dbReference type="PANTHER" id="PTHR13693">
    <property type="entry name" value="CLASS II AMINOTRANSFERASE/8-AMINO-7-OXONONANOATE SYNTHASE"/>
    <property type="match status" value="1"/>
</dbReference>
<feature type="domain" description="Aminotransferase class I/classII large" evidence="14">
    <location>
        <begin position="51"/>
        <end position="331"/>
    </location>
</feature>
<comment type="pathway">
    <text evidence="2">Lipid metabolism; sphingolipid metabolism.</text>
</comment>
<evidence type="ECO:0000256" key="9">
    <source>
        <dbReference type="ARBA" id="ARBA00023098"/>
    </source>
</evidence>
<dbReference type="GO" id="GO:0004758">
    <property type="term" value="F:serine C-palmitoyltransferase activity"/>
    <property type="evidence" value="ECO:0007669"/>
    <property type="project" value="UniProtKB-EC"/>
</dbReference>
<keyword evidence="16" id="KW-1185">Reference proteome</keyword>